<organism evidence="3 4">
    <name type="scientific">Ceratodon purpureus</name>
    <name type="common">Fire moss</name>
    <name type="synonym">Dicranum purpureum</name>
    <dbReference type="NCBI Taxonomy" id="3225"/>
    <lineage>
        <taxon>Eukaryota</taxon>
        <taxon>Viridiplantae</taxon>
        <taxon>Streptophyta</taxon>
        <taxon>Embryophyta</taxon>
        <taxon>Bryophyta</taxon>
        <taxon>Bryophytina</taxon>
        <taxon>Bryopsida</taxon>
        <taxon>Dicranidae</taxon>
        <taxon>Pseudoditrichales</taxon>
        <taxon>Ditrichaceae</taxon>
        <taxon>Ceratodon</taxon>
    </lineage>
</organism>
<accession>A0A8T0H0U6</accession>
<feature type="region of interest" description="Disordered" evidence="1">
    <location>
        <begin position="56"/>
        <end position="76"/>
    </location>
</feature>
<feature type="signal peptide" evidence="2">
    <location>
        <begin position="1"/>
        <end position="16"/>
    </location>
</feature>
<gene>
    <name evidence="3" type="ORF">KC19_7G010700</name>
</gene>
<dbReference type="Proteomes" id="UP000822688">
    <property type="component" value="Chromosome 7"/>
</dbReference>
<comment type="caution">
    <text evidence="3">The sequence shown here is derived from an EMBL/GenBank/DDBJ whole genome shotgun (WGS) entry which is preliminary data.</text>
</comment>
<dbReference type="EMBL" id="CM026428">
    <property type="protein sequence ID" value="KAG0565731.1"/>
    <property type="molecule type" value="Genomic_DNA"/>
</dbReference>
<evidence type="ECO:0000256" key="2">
    <source>
        <dbReference type="SAM" id="SignalP"/>
    </source>
</evidence>
<keyword evidence="2" id="KW-0732">Signal</keyword>
<evidence type="ECO:0000313" key="4">
    <source>
        <dbReference type="Proteomes" id="UP000822688"/>
    </source>
</evidence>
<keyword evidence="4" id="KW-1185">Reference proteome</keyword>
<proteinExistence type="predicted"/>
<protein>
    <recommendedName>
        <fullName evidence="5">Secreted protein</fullName>
    </recommendedName>
</protein>
<feature type="chain" id="PRO_5035929908" description="Secreted protein" evidence="2">
    <location>
        <begin position="17"/>
        <end position="76"/>
    </location>
</feature>
<name>A0A8T0H0U6_CERPU</name>
<sequence>MSLSLLLLARLTHSLTYSLTHSLRVPELPLTTSTPRNNCDEMLRITNISPKYRIGAKWTNTRPAPPPFLNKKTSTA</sequence>
<evidence type="ECO:0008006" key="5">
    <source>
        <dbReference type="Google" id="ProtNLM"/>
    </source>
</evidence>
<dbReference type="AlphaFoldDB" id="A0A8T0H0U6"/>
<evidence type="ECO:0000256" key="1">
    <source>
        <dbReference type="SAM" id="MobiDB-lite"/>
    </source>
</evidence>
<reference evidence="3" key="1">
    <citation type="submission" date="2020-06" db="EMBL/GenBank/DDBJ databases">
        <title>WGS assembly of Ceratodon purpureus strain R40.</title>
        <authorList>
            <person name="Carey S.B."/>
            <person name="Jenkins J."/>
            <person name="Shu S."/>
            <person name="Lovell J.T."/>
            <person name="Sreedasyam A."/>
            <person name="Maumus F."/>
            <person name="Tiley G.P."/>
            <person name="Fernandez-Pozo N."/>
            <person name="Barry K."/>
            <person name="Chen C."/>
            <person name="Wang M."/>
            <person name="Lipzen A."/>
            <person name="Daum C."/>
            <person name="Saski C.A."/>
            <person name="Payton A.C."/>
            <person name="Mcbreen J.C."/>
            <person name="Conrad R.E."/>
            <person name="Kollar L.M."/>
            <person name="Olsson S."/>
            <person name="Huttunen S."/>
            <person name="Landis J.B."/>
            <person name="Wickett N.J."/>
            <person name="Johnson M.G."/>
            <person name="Rensing S.A."/>
            <person name="Grimwood J."/>
            <person name="Schmutz J."/>
            <person name="Mcdaniel S.F."/>
        </authorList>
    </citation>
    <scope>NUCLEOTIDE SEQUENCE</scope>
    <source>
        <strain evidence="3">R40</strain>
    </source>
</reference>
<evidence type="ECO:0000313" key="3">
    <source>
        <dbReference type="EMBL" id="KAG0565731.1"/>
    </source>
</evidence>